<evidence type="ECO:0000259" key="1">
    <source>
        <dbReference type="Pfam" id="PF06568"/>
    </source>
</evidence>
<gene>
    <name evidence="2" type="ORF">ACERZ8_19945</name>
</gene>
<dbReference type="EMBL" id="JBHDIY010000002">
    <property type="protein sequence ID" value="MFL4472039.1"/>
    <property type="molecule type" value="Genomic_DNA"/>
</dbReference>
<comment type="caution">
    <text evidence="2">The sequence shown here is derived from an EMBL/GenBank/DDBJ whole genome shotgun (WGS) entry which is preliminary data.</text>
</comment>
<dbReference type="Proteomes" id="UP001627408">
    <property type="component" value="Unassembled WGS sequence"/>
</dbReference>
<evidence type="ECO:0000313" key="2">
    <source>
        <dbReference type="EMBL" id="MFL4472039.1"/>
    </source>
</evidence>
<feature type="domain" description="YjiS-like" evidence="1">
    <location>
        <begin position="31"/>
        <end position="57"/>
    </location>
</feature>
<sequence length="72" mass="8134">MALTDFTNGHTRIDTRPATPRFSLMTMLSVWRSRRALAQLDAHALEDIGISAKRAQAEASKPIWDVPATWRK</sequence>
<accession>A0ABW8V1C5</accession>
<evidence type="ECO:0000313" key="3">
    <source>
        <dbReference type="Proteomes" id="UP001627408"/>
    </source>
</evidence>
<reference evidence="2 3" key="1">
    <citation type="submission" date="2024-08" db="EMBL/GenBank/DDBJ databases">
        <title>Tateyamaria sp. nov., isolated from marine algae.</title>
        <authorList>
            <person name="Choi B.J."/>
            <person name="Kim J.M."/>
            <person name="Lee J.K."/>
            <person name="Choi D.G."/>
            <person name="Bayburt H."/>
            <person name="Baek J.H."/>
            <person name="Han D.M."/>
            <person name="Jeon C.O."/>
        </authorList>
    </citation>
    <scope>NUCLEOTIDE SEQUENCE [LARGE SCALE GENOMIC DNA]</scope>
    <source>
        <strain evidence="2 3">KMU-156</strain>
    </source>
</reference>
<name>A0ABW8V1C5_9RHOB</name>
<keyword evidence="3" id="KW-1185">Reference proteome</keyword>
<protein>
    <submittedName>
        <fullName evidence="2">DUF1127 domain-containing protein</fullName>
    </submittedName>
</protein>
<organism evidence="2 3">
    <name type="scientific">Tateyamaria armeniaca</name>
    <dbReference type="NCBI Taxonomy" id="2518930"/>
    <lineage>
        <taxon>Bacteria</taxon>
        <taxon>Pseudomonadati</taxon>
        <taxon>Pseudomonadota</taxon>
        <taxon>Alphaproteobacteria</taxon>
        <taxon>Rhodobacterales</taxon>
        <taxon>Roseobacteraceae</taxon>
        <taxon>Tateyamaria</taxon>
    </lineage>
</organism>
<proteinExistence type="predicted"/>
<dbReference type="Pfam" id="PF06568">
    <property type="entry name" value="YjiS-like"/>
    <property type="match status" value="1"/>
</dbReference>
<dbReference type="RefSeq" id="WP_407593916.1">
    <property type="nucleotide sequence ID" value="NZ_JBHDIY010000002.1"/>
</dbReference>
<dbReference type="InterPro" id="IPR009506">
    <property type="entry name" value="YjiS-like"/>
</dbReference>